<protein>
    <submittedName>
        <fullName evidence="1">Uncharacterized protein</fullName>
    </submittedName>
</protein>
<name>A0A2A5SZS9_9GAMM</name>
<gene>
    <name evidence="1" type="ORF">BTN49_2966</name>
</gene>
<organism evidence="1 2">
    <name type="scientific">Candidatus Enterovibrio escicola</name>
    <dbReference type="NCBI Taxonomy" id="1927127"/>
    <lineage>
        <taxon>Bacteria</taxon>
        <taxon>Pseudomonadati</taxon>
        <taxon>Pseudomonadota</taxon>
        <taxon>Gammaproteobacteria</taxon>
        <taxon>Vibrionales</taxon>
        <taxon>Vibrionaceae</taxon>
        <taxon>Enterovibrio</taxon>
    </lineage>
</organism>
<dbReference type="Proteomes" id="UP000219020">
    <property type="component" value="Unassembled WGS sequence"/>
</dbReference>
<comment type="caution">
    <text evidence="1">The sequence shown here is derived from an EMBL/GenBank/DDBJ whole genome shotgun (WGS) entry which is preliminary data.</text>
</comment>
<dbReference type="AlphaFoldDB" id="A0A2A5SZS9"/>
<reference evidence="2" key="1">
    <citation type="submission" date="2017-04" db="EMBL/GenBank/DDBJ databases">
        <title>Genome evolution of the luminous symbionts of deep sea anglerfish.</title>
        <authorList>
            <person name="Hendry T.A."/>
        </authorList>
    </citation>
    <scope>NUCLEOTIDE SEQUENCE [LARGE SCALE GENOMIC DNA]</scope>
</reference>
<dbReference type="EMBL" id="NBYY01000034">
    <property type="protein sequence ID" value="PCS21427.1"/>
    <property type="molecule type" value="Genomic_DNA"/>
</dbReference>
<sequence>MCVEDIFYLGNFLMTNLIEVIFFELKSPYQIICMLIQPPIT</sequence>
<accession>A0A2A5SZS9</accession>
<evidence type="ECO:0000313" key="2">
    <source>
        <dbReference type="Proteomes" id="UP000219020"/>
    </source>
</evidence>
<keyword evidence="2" id="KW-1185">Reference proteome</keyword>
<evidence type="ECO:0000313" key="1">
    <source>
        <dbReference type="EMBL" id="PCS21427.1"/>
    </source>
</evidence>
<proteinExistence type="predicted"/>